<dbReference type="PaxDb" id="8022-A0A060YSV1"/>
<sequence length="174" mass="19598">MAREHKNIVHYKRSLEEFETLGVPQTEQGRLDLELKIEDTKESIRKAETVKLKAEARLDLLRQVGVAVDTWLKSAMNQVMEELENERWATVNYTTHDPSLSVRHLPSLPHTTPPSLILEETTHNPSLHSLQCPSPTTCHHHRQMFICHTAAKACVCGLQHFGPVCVCVCVSAGC</sequence>
<feature type="coiled-coil region" evidence="1">
    <location>
        <begin position="30"/>
        <end position="64"/>
    </location>
</feature>
<keyword evidence="1" id="KW-0175">Coiled coil</keyword>
<dbReference type="Proteomes" id="UP000193380">
    <property type="component" value="Unassembled WGS sequence"/>
</dbReference>
<dbReference type="GO" id="GO:0007274">
    <property type="term" value="P:neuromuscular synaptic transmission"/>
    <property type="evidence" value="ECO:0007669"/>
    <property type="project" value="TreeGrafter"/>
</dbReference>
<dbReference type="EMBL" id="FR919081">
    <property type="protein sequence ID" value="CDQ94923.1"/>
    <property type="molecule type" value="Genomic_DNA"/>
</dbReference>
<dbReference type="PANTHER" id="PTHR15735:SF11">
    <property type="entry name" value="F-BAR AND DOUBLE SH3 DOMAINS PROTEIN 2"/>
    <property type="match status" value="1"/>
</dbReference>
<dbReference type="GO" id="GO:0030833">
    <property type="term" value="P:regulation of actin filament polymerization"/>
    <property type="evidence" value="ECO:0007669"/>
    <property type="project" value="TreeGrafter"/>
</dbReference>
<dbReference type="GO" id="GO:0055037">
    <property type="term" value="C:recycling endosome"/>
    <property type="evidence" value="ECO:0007669"/>
    <property type="project" value="TreeGrafter"/>
</dbReference>
<evidence type="ECO:0000256" key="1">
    <source>
        <dbReference type="SAM" id="Coils"/>
    </source>
</evidence>
<dbReference type="STRING" id="8022.A0A060YSV1"/>
<name>A0A060YSV1_ONCMY</name>
<evidence type="ECO:0000313" key="2">
    <source>
        <dbReference type="EMBL" id="CDQ94923.1"/>
    </source>
</evidence>
<evidence type="ECO:0000313" key="3">
    <source>
        <dbReference type="Proteomes" id="UP000193380"/>
    </source>
</evidence>
<reference evidence="2" key="2">
    <citation type="submission" date="2014-03" db="EMBL/GenBank/DDBJ databases">
        <authorList>
            <person name="Genoscope - CEA"/>
        </authorList>
    </citation>
    <scope>NUCLEOTIDE SEQUENCE</scope>
</reference>
<dbReference type="PANTHER" id="PTHR15735">
    <property type="entry name" value="FCH AND DOUBLE SH3 DOMAINS PROTEIN"/>
    <property type="match status" value="1"/>
</dbReference>
<dbReference type="GO" id="GO:0031594">
    <property type="term" value="C:neuromuscular junction"/>
    <property type="evidence" value="ECO:0007669"/>
    <property type="project" value="TreeGrafter"/>
</dbReference>
<protein>
    <submittedName>
        <fullName evidence="2">Uncharacterized protein</fullName>
    </submittedName>
</protein>
<reference evidence="2" key="1">
    <citation type="journal article" date="2014" name="Nat. Commun.">
        <title>The rainbow trout genome provides novel insights into evolution after whole-genome duplication in vertebrates.</title>
        <authorList>
            <person name="Berthelot C."/>
            <person name="Brunet F."/>
            <person name="Chalopin D."/>
            <person name="Juanchich A."/>
            <person name="Bernard M."/>
            <person name="Noel B."/>
            <person name="Bento P."/>
            <person name="Da Silva C."/>
            <person name="Labadie K."/>
            <person name="Alberti A."/>
            <person name="Aury J.M."/>
            <person name="Louis A."/>
            <person name="Dehais P."/>
            <person name="Bardou P."/>
            <person name="Montfort J."/>
            <person name="Klopp C."/>
            <person name="Cabau C."/>
            <person name="Gaspin C."/>
            <person name="Thorgaard G.H."/>
            <person name="Boussaha M."/>
            <person name="Quillet E."/>
            <person name="Guyomard R."/>
            <person name="Galiana D."/>
            <person name="Bobe J."/>
            <person name="Volff J.N."/>
            <person name="Genet C."/>
            <person name="Wincker P."/>
            <person name="Jaillon O."/>
            <person name="Roest Crollius H."/>
            <person name="Guiguen Y."/>
        </authorList>
    </citation>
    <scope>NUCLEOTIDE SEQUENCE [LARGE SCALE GENOMIC DNA]</scope>
</reference>
<organism evidence="2 3">
    <name type="scientific">Oncorhynchus mykiss</name>
    <name type="common">Rainbow trout</name>
    <name type="synonym">Salmo gairdneri</name>
    <dbReference type="NCBI Taxonomy" id="8022"/>
    <lineage>
        <taxon>Eukaryota</taxon>
        <taxon>Metazoa</taxon>
        <taxon>Chordata</taxon>
        <taxon>Craniata</taxon>
        <taxon>Vertebrata</taxon>
        <taxon>Euteleostomi</taxon>
        <taxon>Actinopterygii</taxon>
        <taxon>Neopterygii</taxon>
        <taxon>Teleostei</taxon>
        <taxon>Protacanthopterygii</taxon>
        <taxon>Salmoniformes</taxon>
        <taxon>Salmonidae</taxon>
        <taxon>Salmoninae</taxon>
        <taxon>Oncorhynchus</taxon>
    </lineage>
</organism>
<dbReference type="AlphaFoldDB" id="A0A060YSV1"/>
<accession>A0A060YSV1</accession>
<gene>
    <name evidence="2" type="ORF">GSONMT00060492001</name>
</gene>
<proteinExistence type="predicted"/>